<comment type="caution">
    <text evidence="4">The sequence shown here is derived from an EMBL/GenBank/DDBJ whole genome shotgun (WGS) entry which is preliminary data.</text>
</comment>
<gene>
    <name evidence="4" type="ORF">CHM34_12540</name>
</gene>
<keyword evidence="5" id="KW-1185">Reference proteome</keyword>
<feature type="region of interest" description="Disordered" evidence="1">
    <location>
        <begin position="71"/>
        <end position="96"/>
    </location>
</feature>
<evidence type="ECO:0000256" key="1">
    <source>
        <dbReference type="SAM" id="MobiDB-lite"/>
    </source>
</evidence>
<sequence length="125" mass="14107">MLKNRTLWCFVLILISLGATYALARGQWVEWINHLFTAGIILLVIAGSYTVIRGGFFNVFARGLKQLKPTGRSRSEYGFEEPLDGTGKEERDRQRKRQAKSVAFVCLIVGLADTALSYVLIWLLL</sequence>
<name>A0A235B6H5_9BACL</name>
<evidence type="ECO:0000313" key="4">
    <source>
        <dbReference type="EMBL" id="OYD07205.1"/>
    </source>
</evidence>
<feature type="transmembrane region" description="Helical" evidence="2">
    <location>
        <begin position="101"/>
        <end position="124"/>
    </location>
</feature>
<dbReference type="AlphaFoldDB" id="A0A235B6H5"/>
<dbReference type="EMBL" id="NOWF01000007">
    <property type="protein sequence ID" value="OYD07205.1"/>
    <property type="molecule type" value="Genomic_DNA"/>
</dbReference>
<proteinExistence type="predicted"/>
<dbReference type="Proteomes" id="UP000215459">
    <property type="component" value="Unassembled WGS sequence"/>
</dbReference>
<keyword evidence="2" id="KW-1133">Transmembrane helix</keyword>
<dbReference type="RefSeq" id="WP_094264948.1">
    <property type="nucleotide sequence ID" value="NZ_NOWF01000007.1"/>
</dbReference>
<accession>A0A235B6H5</accession>
<evidence type="ECO:0000256" key="2">
    <source>
        <dbReference type="SAM" id="Phobius"/>
    </source>
</evidence>
<protein>
    <recommendedName>
        <fullName evidence="3">DUF3899 domain-containing protein</fullName>
    </recommendedName>
</protein>
<evidence type="ECO:0000259" key="3">
    <source>
        <dbReference type="Pfam" id="PF13038"/>
    </source>
</evidence>
<keyword evidence="2" id="KW-0812">Transmembrane</keyword>
<keyword evidence="2" id="KW-0472">Membrane</keyword>
<reference evidence="4 5" key="1">
    <citation type="submission" date="2017-07" db="EMBL/GenBank/DDBJ databases">
        <title>The genome sequence of Paludifilum halophilum highlights mechanisms for microbial adaptation to high salt environemnts.</title>
        <authorList>
            <person name="Belbahri L."/>
        </authorList>
    </citation>
    <scope>NUCLEOTIDE SEQUENCE [LARGE SCALE GENOMIC DNA]</scope>
    <source>
        <strain evidence="4 5">DSM 102817</strain>
    </source>
</reference>
<dbReference type="OrthoDB" id="2990271at2"/>
<dbReference type="Pfam" id="PF13038">
    <property type="entry name" value="DUF3899"/>
    <property type="match status" value="1"/>
</dbReference>
<organism evidence="4 5">
    <name type="scientific">Paludifilum halophilum</name>
    <dbReference type="NCBI Taxonomy" id="1642702"/>
    <lineage>
        <taxon>Bacteria</taxon>
        <taxon>Bacillati</taxon>
        <taxon>Bacillota</taxon>
        <taxon>Bacilli</taxon>
        <taxon>Bacillales</taxon>
        <taxon>Thermoactinomycetaceae</taxon>
        <taxon>Paludifilum</taxon>
    </lineage>
</organism>
<dbReference type="InterPro" id="IPR025007">
    <property type="entry name" value="DUF3899"/>
</dbReference>
<feature type="transmembrane region" description="Helical" evidence="2">
    <location>
        <begin position="34"/>
        <end position="52"/>
    </location>
</feature>
<evidence type="ECO:0000313" key="5">
    <source>
        <dbReference type="Proteomes" id="UP000215459"/>
    </source>
</evidence>
<feature type="domain" description="DUF3899" evidence="3">
    <location>
        <begin position="32"/>
        <end position="120"/>
    </location>
</feature>